<dbReference type="InterPro" id="IPR011576">
    <property type="entry name" value="Pyridox_Oxase_N"/>
</dbReference>
<feature type="domain" description="Pyridoxamine 5'-phosphate oxidase N-terminal" evidence="2">
    <location>
        <begin position="21"/>
        <end position="154"/>
    </location>
</feature>
<name>A0A1C6VTM0_9ACTN</name>
<protein>
    <submittedName>
        <fullName evidence="3">PPOX class probable F420-dependent enzyme</fullName>
    </submittedName>
</protein>
<dbReference type="InterPro" id="IPR012349">
    <property type="entry name" value="Split_barrel_FMN-bd"/>
</dbReference>
<dbReference type="GO" id="GO:0005829">
    <property type="term" value="C:cytosol"/>
    <property type="evidence" value="ECO:0007669"/>
    <property type="project" value="TreeGrafter"/>
</dbReference>
<dbReference type="PANTHER" id="PTHR35176:SF2">
    <property type="entry name" value="F420H(2)-DEPENDENT REDUCTASE RV1155"/>
    <property type="match status" value="1"/>
</dbReference>
<evidence type="ECO:0000259" key="2">
    <source>
        <dbReference type="Pfam" id="PF01243"/>
    </source>
</evidence>
<dbReference type="STRING" id="47854.GA0070603_5202"/>
<dbReference type="Proteomes" id="UP000198605">
    <property type="component" value="Unassembled WGS sequence"/>
</dbReference>
<evidence type="ECO:0000313" key="3">
    <source>
        <dbReference type="EMBL" id="SCL69635.1"/>
    </source>
</evidence>
<accession>A0A1C6VTM0</accession>
<dbReference type="AlphaFoldDB" id="A0A1C6VTM0"/>
<organism evidence="3 4">
    <name type="scientific">Micromonospora chersina</name>
    <dbReference type="NCBI Taxonomy" id="47854"/>
    <lineage>
        <taxon>Bacteria</taxon>
        <taxon>Bacillati</taxon>
        <taxon>Actinomycetota</taxon>
        <taxon>Actinomycetes</taxon>
        <taxon>Micromonosporales</taxon>
        <taxon>Micromonosporaceae</taxon>
        <taxon>Micromonospora</taxon>
    </lineage>
</organism>
<keyword evidence="1" id="KW-0560">Oxidoreductase</keyword>
<evidence type="ECO:0000313" key="4">
    <source>
        <dbReference type="Proteomes" id="UP000198605"/>
    </source>
</evidence>
<sequence length="159" mass="17968">MGDDHTSRRRETPMADERTRQALTDLIASRWLGVLATLKRDGRPQLSTVVYSFDRDAGLIRVSVTDGRAKTANLRRDPRASFHVSSEDGWAYAVAEARAELTAVAERPDDPTVGELVGLYRAVQGEHPDWDDFRRAMVAERRLVLRLHVERVYGMPPRA</sequence>
<dbReference type="Gene3D" id="2.30.110.10">
    <property type="entry name" value="Electron Transport, Fmn-binding Protein, Chain A"/>
    <property type="match status" value="1"/>
</dbReference>
<dbReference type="Pfam" id="PF01243">
    <property type="entry name" value="PNPOx_N"/>
    <property type="match status" value="1"/>
</dbReference>
<dbReference type="InterPro" id="IPR019920">
    <property type="entry name" value="F420-binding_dom_put"/>
</dbReference>
<dbReference type="PANTHER" id="PTHR35176">
    <property type="entry name" value="HEME OXYGENASE HI_0854-RELATED"/>
    <property type="match status" value="1"/>
</dbReference>
<dbReference type="GO" id="GO:0070967">
    <property type="term" value="F:coenzyme F420 binding"/>
    <property type="evidence" value="ECO:0007669"/>
    <property type="project" value="TreeGrafter"/>
</dbReference>
<dbReference type="GO" id="GO:0016627">
    <property type="term" value="F:oxidoreductase activity, acting on the CH-CH group of donors"/>
    <property type="evidence" value="ECO:0007669"/>
    <property type="project" value="TreeGrafter"/>
</dbReference>
<keyword evidence="4" id="KW-1185">Reference proteome</keyword>
<dbReference type="NCBIfam" id="TIGR03618">
    <property type="entry name" value="Rv1155_F420"/>
    <property type="match status" value="1"/>
</dbReference>
<evidence type="ECO:0000256" key="1">
    <source>
        <dbReference type="ARBA" id="ARBA00023002"/>
    </source>
</evidence>
<reference evidence="4" key="1">
    <citation type="submission" date="2016-06" db="EMBL/GenBank/DDBJ databases">
        <authorList>
            <person name="Varghese N."/>
            <person name="Submissions Spin"/>
        </authorList>
    </citation>
    <scope>NUCLEOTIDE SEQUENCE [LARGE SCALE GENOMIC DNA]</scope>
    <source>
        <strain evidence="4">DSM 44151</strain>
    </source>
</reference>
<dbReference type="SUPFAM" id="SSF50475">
    <property type="entry name" value="FMN-binding split barrel"/>
    <property type="match status" value="1"/>
</dbReference>
<proteinExistence type="predicted"/>
<dbReference type="InterPro" id="IPR052019">
    <property type="entry name" value="F420H2_bilvrd_red/Heme_oxyg"/>
</dbReference>
<dbReference type="EMBL" id="FMIB01000002">
    <property type="protein sequence ID" value="SCL69635.1"/>
    <property type="molecule type" value="Genomic_DNA"/>
</dbReference>
<gene>
    <name evidence="3" type="ORF">GA0070603_5202</name>
</gene>